<protein>
    <recommendedName>
        <fullName evidence="3">DUF7729 domain-containing protein</fullName>
    </recommendedName>
</protein>
<reference evidence="4" key="1">
    <citation type="submission" date="2022-10" db="EMBL/GenBank/DDBJ databases">
        <title>Culturing micro-colonial fungi from biological soil crusts in the Mojave desert and describing Neophaeococcomyces mojavensis, and introducing the new genera and species Taxawa tesnikishii.</title>
        <authorList>
            <person name="Kurbessoian T."/>
            <person name="Stajich J.E."/>
        </authorList>
    </citation>
    <scope>NUCLEOTIDE SEQUENCE</scope>
    <source>
        <strain evidence="4">TK_35</strain>
    </source>
</reference>
<evidence type="ECO:0000313" key="5">
    <source>
        <dbReference type="Proteomes" id="UP001172681"/>
    </source>
</evidence>
<feature type="region of interest" description="Disordered" evidence="1">
    <location>
        <begin position="76"/>
        <end position="102"/>
    </location>
</feature>
<feature type="signal peptide" evidence="2">
    <location>
        <begin position="1"/>
        <end position="18"/>
    </location>
</feature>
<dbReference type="InterPro" id="IPR056146">
    <property type="entry name" value="DUF7729"/>
</dbReference>
<organism evidence="4 5">
    <name type="scientific">Knufia peltigerae</name>
    <dbReference type="NCBI Taxonomy" id="1002370"/>
    <lineage>
        <taxon>Eukaryota</taxon>
        <taxon>Fungi</taxon>
        <taxon>Dikarya</taxon>
        <taxon>Ascomycota</taxon>
        <taxon>Pezizomycotina</taxon>
        <taxon>Eurotiomycetes</taxon>
        <taxon>Chaetothyriomycetidae</taxon>
        <taxon>Chaetothyriales</taxon>
        <taxon>Trichomeriaceae</taxon>
        <taxon>Knufia</taxon>
    </lineage>
</organism>
<evidence type="ECO:0000256" key="2">
    <source>
        <dbReference type="SAM" id="SignalP"/>
    </source>
</evidence>
<evidence type="ECO:0000313" key="4">
    <source>
        <dbReference type="EMBL" id="KAJ9622134.1"/>
    </source>
</evidence>
<dbReference type="Pfam" id="PF24855">
    <property type="entry name" value="DUF7729"/>
    <property type="match status" value="1"/>
</dbReference>
<proteinExistence type="predicted"/>
<accession>A0AA38XTU7</accession>
<dbReference type="Proteomes" id="UP001172681">
    <property type="component" value="Unassembled WGS sequence"/>
</dbReference>
<comment type="caution">
    <text evidence="4">The sequence shown here is derived from an EMBL/GenBank/DDBJ whole genome shotgun (WGS) entry which is preliminary data.</text>
</comment>
<feature type="chain" id="PRO_5041309533" description="DUF7729 domain-containing protein" evidence="2">
    <location>
        <begin position="19"/>
        <end position="386"/>
    </location>
</feature>
<dbReference type="AlphaFoldDB" id="A0AA38XTU7"/>
<dbReference type="EMBL" id="JAPDRN010000111">
    <property type="protein sequence ID" value="KAJ9622134.1"/>
    <property type="molecule type" value="Genomic_DNA"/>
</dbReference>
<evidence type="ECO:0000256" key="1">
    <source>
        <dbReference type="SAM" id="MobiDB-lite"/>
    </source>
</evidence>
<feature type="compositionally biased region" description="Pro residues" evidence="1">
    <location>
        <begin position="85"/>
        <end position="97"/>
    </location>
</feature>
<name>A0AA38XTU7_9EURO</name>
<keyword evidence="2" id="KW-0732">Signal</keyword>
<evidence type="ECO:0000259" key="3">
    <source>
        <dbReference type="Pfam" id="PF24855"/>
    </source>
</evidence>
<gene>
    <name evidence="4" type="ORF">H2204_011715</name>
</gene>
<sequence length="386" mass="40345">MMLLSLLTPCSAAQDTQSETLVYESPSLFEQLEARGEIFIDRSDRPARRDSPLPVFVVHKRDDDNDGNVVTTTVSVPSGSAAAISPPPPPDSAPTTPPSLSDTIATDTNANLAPTLVSTSVSPSVTVVTTPLPSPFDTSLGQNFTSSTCPSFFSTFLSNSTFQSCVPVSLLLQNSNSFFRAMRSATLLTQTLDAACSAPLALCAPLMSSLASQLVSSSACGDDFKDQVATVTQAYAGLTAYEPLYRATCLRDAATDGYCFTEAVTNATTQSDSYPYYTALGLAMPNATTGGGSSGPDCTQCLRDTMKIFAGYAQDVNQPLSKTYLGCATQIDDTCGSGFADVNVKVGSVDKAESQKNGVASTREVSTLAPAVVTAVAILHMVLSTL</sequence>
<keyword evidence="5" id="KW-1185">Reference proteome</keyword>
<feature type="domain" description="DUF7729" evidence="3">
    <location>
        <begin position="131"/>
        <end position="343"/>
    </location>
</feature>
<dbReference type="PANTHER" id="PTHR39460:SF1">
    <property type="entry name" value="C6 TRANSCRIPTION FACTOR"/>
    <property type="match status" value="1"/>
</dbReference>
<dbReference type="PANTHER" id="PTHR39460">
    <property type="entry name" value="EXPRESSED PROTEIN"/>
    <property type="match status" value="1"/>
</dbReference>